<organism evidence="9">
    <name type="scientific">Angiostrongylus costaricensis</name>
    <name type="common">Nematode worm</name>
    <dbReference type="NCBI Taxonomy" id="334426"/>
    <lineage>
        <taxon>Eukaryota</taxon>
        <taxon>Metazoa</taxon>
        <taxon>Ecdysozoa</taxon>
        <taxon>Nematoda</taxon>
        <taxon>Chromadorea</taxon>
        <taxon>Rhabditida</taxon>
        <taxon>Rhabditina</taxon>
        <taxon>Rhabditomorpha</taxon>
        <taxon>Strongyloidea</taxon>
        <taxon>Metastrongylidae</taxon>
        <taxon>Angiostrongylus</taxon>
    </lineage>
</organism>
<evidence type="ECO:0000256" key="3">
    <source>
        <dbReference type="ARBA" id="ARBA00022824"/>
    </source>
</evidence>
<dbReference type="GO" id="GO:0070072">
    <property type="term" value="P:vacuolar proton-transporting V-type ATPase complex assembly"/>
    <property type="evidence" value="ECO:0007669"/>
    <property type="project" value="InterPro"/>
</dbReference>
<keyword evidence="3" id="KW-0256">Endoplasmic reticulum</keyword>
<evidence type="ECO:0000256" key="2">
    <source>
        <dbReference type="ARBA" id="ARBA00022692"/>
    </source>
</evidence>
<evidence type="ECO:0000313" key="7">
    <source>
        <dbReference type="EMBL" id="VDM61192.1"/>
    </source>
</evidence>
<proteinExistence type="predicted"/>
<dbReference type="PANTHER" id="PTHR31394:SF1">
    <property type="entry name" value="TRANSMEMBRANE PROTEIN 199"/>
    <property type="match status" value="1"/>
</dbReference>
<sequence length="209" mass="23911">MEWNFKYEDRRRLKGLETFAKDSDKNVLRNLGTKKRLSMKDIIDIKSALPPDAPLFLFLTKLTVHCEDVTYKASEEFRAKTESLRRAQENLTYRKIVRSVDASQKYGKVDHLESFGAELRIVNRQLISVVNVVITVAGAFFFGFSGVQYAYPQLHLDIATRFIIGLVPATVVFFADLYFILKTMDQDDSSNKCPLPNVLNFKELSKKGS</sequence>
<dbReference type="AlphaFoldDB" id="A0A0R3PUL4"/>
<evidence type="ECO:0000313" key="8">
    <source>
        <dbReference type="Proteomes" id="UP000267027"/>
    </source>
</evidence>
<comment type="subcellular location">
    <subcellularLocation>
        <location evidence="1">Endoplasmic reticulum membrane</location>
        <topology evidence="1">Multi-pass membrane protein</topology>
    </subcellularLocation>
</comment>
<gene>
    <name evidence="7" type="ORF">ACOC_LOCUS9607</name>
</gene>
<dbReference type="Pfam" id="PF11712">
    <property type="entry name" value="Vma12"/>
    <property type="match status" value="1"/>
</dbReference>
<accession>A0A0R3PUL4</accession>
<keyword evidence="8" id="KW-1185">Reference proteome</keyword>
<reference evidence="9" key="1">
    <citation type="submission" date="2017-02" db="UniProtKB">
        <authorList>
            <consortium name="WormBaseParasite"/>
        </authorList>
    </citation>
    <scope>IDENTIFICATION</scope>
</reference>
<evidence type="ECO:0000256" key="5">
    <source>
        <dbReference type="ARBA" id="ARBA00023136"/>
    </source>
</evidence>
<dbReference type="WBParaSite" id="ACOC_0000960601-mRNA-1">
    <property type="protein sequence ID" value="ACOC_0000960601-mRNA-1"/>
    <property type="gene ID" value="ACOC_0000960601"/>
</dbReference>
<name>A0A0R3PUL4_ANGCS</name>
<dbReference type="OrthoDB" id="19981at2759"/>
<evidence type="ECO:0000256" key="1">
    <source>
        <dbReference type="ARBA" id="ARBA00004477"/>
    </source>
</evidence>
<protein>
    <submittedName>
        <fullName evidence="9">Transmembrane protein 199</fullName>
    </submittedName>
</protein>
<reference evidence="7 8" key="2">
    <citation type="submission" date="2018-11" db="EMBL/GenBank/DDBJ databases">
        <authorList>
            <consortium name="Pathogen Informatics"/>
        </authorList>
    </citation>
    <scope>NUCLEOTIDE SEQUENCE [LARGE SCALE GENOMIC DNA]</scope>
    <source>
        <strain evidence="7 8">Costa Rica</strain>
    </source>
</reference>
<keyword evidence="2 6" id="KW-0812">Transmembrane</keyword>
<dbReference type="InterPro" id="IPR021013">
    <property type="entry name" value="ATPase_Vma12"/>
</dbReference>
<evidence type="ECO:0000256" key="6">
    <source>
        <dbReference type="SAM" id="Phobius"/>
    </source>
</evidence>
<dbReference type="OMA" id="VFFCDLY"/>
<dbReference type="GO" id="GO:0005789">
    <property type="term" value="C:endoplasmic reticulum membrane"/>
    <property type="evidence" value="ECO:0007669"/>
    <property type="project" value="UniProtKB-SubCell"/>
</dbReference>
<keyword evidence="4 6" id="KW-1133">Transmembrane helix</keyword>
<feature type="transmembrane region" description="Helical" evidence="6">
    <location>
        <begin position="129"/>
        <end position="150"/>
    </location>
</feature>
<keyword evidence="5 6" id="KW-0472">Membrane</keyword>
<dbReference type="PANTHER" id="PTHR31394">
    <property type="entry name" value="TRANSMEMBRANE PROTEIN 199"/>
    <property type="match status" value="1"/>
</dbReference>
<evidence type="ECO:0000313" key="9">
    <source>
        <dbReference type="WBParaSite" id="ACOC_0000960601-mRNA-1"/>
    </source>
</evidence>
<feature type="transmembrane region" description="Helical" evidence="6">
    <location>
        <begin position="162"/>
        <end position="181"/>
    </location>
</feature>
<evidence type="ECO:0000256" key="4">
    <source>
        <dbReference type="ARBA" id="ARBA00022989"/>
    </source>
</evidence>
<dbReference type="Proteomes" id="UP000267027">
    <property type="component" value="Unassembled WGS sequence"/>
</dbReference>
<dbReference type="EMBL" id="UYYA01004324">
    <property type="protein sequence ID" value="VDM61192.1"/>
    <property type="molecule type" value="Genomic_DNA"/>
</dbReference>